<dbReference type="Gene3D" id="2.40.170.20">
    <property type="entry name" value="TonB-dependent receptor, beta-barrel domain"/>
    <property type="match status" value="1"/>
</dbReference>
<evidence type="ECO:0000256" key="1">
    <source>
        <dbReference type="ARBA" id="ARBA00004442"/>
    </source>
</evidence>
<feature type="domain" description="TonB-dependent transporter Oar-like beta-barrel" evidence="5">
    <location>
        <begin position="238"/>
        <end position="312"/>
    </location>
</feature>
<keyword evidence="3" id="KW-0998">Cell outer membrane</keyword>
<dbReference type="Pfam" id="PF13620">
    <property type="entry name" value="CarboxypepD_reg"/>
    <property type="match status" value="1"/>
</dbReference>
<accession>A0A5Q0QFR5</accession>
<feature type="signal peptide" evidence="4">
    <location>
        <begin position="1"/>
        <end position="20"/>
    </location>
</feature>
<dbReference type="SUPFAM" id="SSF49464">
    <property type="entry name" value="Carboxypeptidase regulatory domain-like"/>
    <property type="match status" value="1"/>
</dbReference>
<comment type="subcellular location">
    <subcellularLocation>
        <location evidence="1">Cell outer membrane</location>
    </subcellularLocation>
</comment>
<feature type="chain" id="PRO_5024968019" description="TonB-dependent transporter Oar-like beta-barrel domain-containing protein" evidence="4">
    <location>
        <begin position="21"/>
        <end position="1073"/>
    </location>
</feature>
<dbReference type="InterPro" id="IPR057601">
    <property type="entry name" value="Oar-like_b-barrel"/>
</dbReference>
<name>A0A5Q0QFR5_9SPHI</name>
<dbReference type="Pfam" id="PF25183">
    <property type="entry name" value="OMP_b-brl_4"/>
    <property type="match status" value="2"/>
</dbReference>
<dbReference type="KEGG" id="sphe:GFH32_06835"/>
<feature type="domain" description="TonB-dependent transporter Oar-like beta-barrel" evidence="5">
    <location>
        <begin position="345"/>
        <end position="1002"/>
    </location>
</feature>
<evidence type="ECO:0000313" key="6">
    <source>
        <dbReference type="EMBL" id="QGA26050.1"/>
    </source>
</evidence>
<evidence type="ECO:0000259" key="5">
    <source>
        <dbReference type="Pfam" id="PF25183"/>
    </source>
</evidence>
<dbReference type="EMBL" id="CP045652">
    <property type="protein sequence ID" value="QGA26050.1"/>
    <property type="molecule type" value="Genomic_DNA"/>
</dbReference>
<evidence type="ECO:0000256" key="3">
    <source>
        <dbReference type="ARBA" id="ARBA00023237"/>
    </source>
</evidence>
<keyword evidence="7" id="KW-1185">Reference proteome</keyword>
<evidence type="ECO:0000256" key="2">
    <source>
        <dbReference type="ARBA" id="ARBA00023136"/>
    </source>
</evidence>
<evidence type="ECO:0000313" key="7">
    <source>
        <dbReference type="Proteomes" id="UP000326921"/>
    </source>
</evidence>
<proteinExistence type="predicted"/>
<organism evidence="6 7">
    <name type="scientific">Sphingobacterium zhuxiongii</name>
    <dbReference type="NCBI Taxonomy" id="2662364"/>
    <lineage>
        <taxon>Bacteria</taxon>
        <taxon>Pseudomonadati</taxon>
        <taxon>Bacteroidota</taxon>
        <taxon>Sphingobacteriia</taxon>
        <taxon>Sphingobacteriales</taxon>
        <taxon>Sphingobacteriaceae</taxon>
        <taxon>Sphingobacterium</taxon>
    </lineage>
</organism>
<protein>
    <recommendedName>
        <fullName evidence="5">TonB-dependent transporter Oar-like beta-barrel domain-containing protein</fullName>
    </recommendedName>
</protein>
<sequence>MKKLLLFFALITTSYVSVQAQVTSSSMTGVVKQHDGVTREGASVKAIHTPSGTTYSGISNSAGRFSLVGMRVGGPYRVEISYVGKEPIVYQNVYIQLGRSFELNPVFGDDVKLIDAVEIRGQRQGQNMKTGASTQLSNRHLQNMPTISRSLKDFTRLTPQADVRGEALSVGGMHNRFNQLTIDGAVSNDVFGLNDAGTNGASTGTSPISLDAIEEINVQVAPFDVRASGFAGGGISAVTRSGTNALSGSVYYFMRNENLTGKTPPDLVRGEEVRKKLEDYKERQMGFRLGGPIIKDRLFFFANYERTENVTPLGYLPGTSASNIPLDAVKKVAELATAMGYKPGDYLDLESNNYSDKIFTRFDLNINERHKLTARYSYVKGSAFQISRSASSVNFNNAGILRKSDTHSGVIELNSRFSNVLSNNLVLGYSNIREPRAFPGDPFPRVAINGKNRNINLGPEPFSTINQLNQDIFTVTNNLTLFQGNHTVTFGTHNEFYKMYNGFIGSAFGNYTFTDSPATDINPNTQAPYTAIENFERRMASNFQYNYSATSDPRQGADISAMQLGFYIQDEFQVATNFKLNGGLRVDIPIYTSSPLENTDFNNSILAKQYDVQTNRMPKTAFLWSPRVGFHWDVEGNRSLVLRGGVGIFTSRYPFVWSSGAFTQSGVLLGGVQASVRSNMAPNITFIPDANKQPKSTEEIKPSGNISVLARDLKLPQMARVSFGMDYQLPWGVQATVDAMFSRNLSNFRFRDLNSKEPIGQLEGADNRLMYDPDVRKRRVLPNYTQVIYIDNVNKGYAWSGTAQLSKRFDQGFFGSIAYTYTESKDLFSGSSSQNQSNFFRTGTVNGSNNITLGHNSFSTGSRIIAYVSYHKEYLKNLGSTISLVYNGQSGNRFAYMIAGDPAGHSAGRSDQFSLMYIPKNASEIKFVDIPKGLTAAQQSAEFEKYIEGNPYLKSRRGQYAEINGDRTPFSHQFDLKFLQDLFVNVGGKKNTVQISVDIMNVGALLNKNWGKQYQGGQSFWDNNFRPIVFDSFEKDTNIPQYRLGNLNDGKPYYQHNLSSRWSAQVGLRYLLN</sequence>
<evidence type="ECO:0000256" key="4">
    <source>
        <dbReference type="SAM" id="SignalP"/>
    </source>
</evidence>
<keyword evidence="2" id="KW-0472">Membrane</keyword>
<dbReference type="Proteomes" id="UP000326921">
    <property type="component" value="Chromosome"/>
</dbReference>
<dbReference type="SUPFAM" id="SSF56935">
    <property type="entry name" value="Porins"/>
    <property type="match status" value="1"/>
</dbReference>
<keyword evidence="4" id="KW-0732">Signal</keyword>
<dbReference type="GO" id="GO:0009279">
    <property type="term" value="C:cell outer membrane"/>
    <property type="evidence" value="ECO:0007669"/>
    <property type="project" value="UniProtKB-SubCell"/>
</dbReference>
<gene>
    <name evidence="6" type="ORF">GFH32_06835</name>
</gene>
<reference evidence="6 7" key="1">
    <citation type="submission" date="2019-10" db="EMBL/GenBank/DDBJ databases">
        <authorList>
            <person name="Dong K."/>
        </authorList>
    </citation>
    <scope>NUCLEOTIDE SEQUENCE [LARGE SCALE GENOMIC DNA]</scope>
    <source>
        <strain evidence="7">dk4302</strain>
    </source>
</reference>
<dbReference type="RefSeq" id="WP_153510523.1">
    <property type="nucleotide sequence ID" value="NZ_CP045652.1"/>
</dbReference>
<dbReference type="InterPro" id="IPR008969">
    <property type="entry name" value="CarboxyPept-like_regulatory"/>
</dbReference>
<dbReference type="AlphaFoldDB" id="A0A5Q0QFR5"/>
<dbReference type="InterPro" id="IPR036942">
    <property type="entry name" value="Beta-barrel_TonB_sf"/>
</dbReference>